<gene>
    <name evidence="1" type="ORF">DPMN_051846</name>
</gene>
<reference evidence="1" key="1">
    <citation type="journal article" date="2019" name="bioRxiv">
        <title>The Genome of the Zebra Mussel, Dreissena polymorpha: A Resource for Invasive Species Research.</title>
        <authorList>
            <person name="McCartney M.A."/>
            <person name="Auch B."/>
            <person name="Kono T."/>
            <person name="Mallez S."/>
            <person name="Zhang Y."/>
            <person name="Obille A."/>
            <person name="Becker A."/>
            <person name="Abrahante J.E."/>
            <person name="Garbe J."/>
            <person name="Badalamenti J.P."/>
            <person name="Herman A."/>
            <person name="Mangelson H."/>
            <person name="Liachko I."/>
            <person name="Sullivan S."/>
            <person name="Sone E.D."/>
            <person name="Koren S."/>
            <person name="Silverstein K.A.T."/>
            <person name="Beckman K.B."/>
            <person name="Gohl D.M."/>
        </authorList>
    </citation>
    <scope>NUCLEOTIDE SEQUENCE</scope>
    <source>
        <strain evidence="1">Duluth1</strain>
        <tissue evidence="1">Whole animal</tissue>
    </source>
</reference>
<protein>
    <submittedName>
        <fullName evidence="1">Uncharacterized protein</fullName>
    </submittedName>
</protein>
<name>A0A9D4CKR3_DREPO</name>
<organism evidence="1 2">
    <name type="scientific">Dreissena polymorpha</name>
    <name type="common">Zebra mussel</name>
    <name type="synonym">Mytilus polymorpha</name>
    <dbReference type="NCBI Taxonomy" id="45954"/>
    <lineage>
        <taxon>Eukaryota</taxon>
        <taxon>Metazoa</taxon>
        <taxon>Spiralia</taxon>
        <taxon>Lophotrochozoa</taxon>
        <taxon>Mollusca</taxon>
        <taxon>Bivalvia</taxon>
        <taxon>Autobranchia</taxon>
        <taxon>Heteroconchia</taxon>
        <taxon>Euheterodonta</taxon>
        <taxon>Imparidentia</taxon>
        <taxon>Neoheterodontei</taxon>
        <taxon>Myida</taxon>
        <taxon>Dreissenoidea</taxon>
        <taxon>Dreissenidae</taxon>
        <taxon>Dreissena</taxon>
    </lineage>
</organism>
<evidence type="ECO:0000313" key="1">
    <source>
        <dbReference type="EMBL" id="KAH3725991.1"/>
    </source>
</evidence>
<sequence length="72" mass="7294">MNEEQALALDLAVHGHNLLPLGPAGTGKRLGARAGAVCGREGGLGLARRGCACAGAAGSAIWELQQYTTLHD</sequence>
<dbReference type="AlphaFoldDB" id="A0A9D4CKR3"/>
<dbReference type="Proteomes" id="UP000828390">
    <property type="component" value="Unassembled WGS sequence"/>
</dbReference>
<dbReference type="EMBL" id="JAIWYP010000012">
    <property type="protein sequence ID" value="KAH3725991.1"/>
    <property type="molecule type" value="Genomic_DNA"/>
</dbReference>
<accession>A0A9D4CKR3</accession>
<keyword evidence="2" id="KW-1185">Reference proteome</keyword>
<reference evidence="1" key="2">
    <citation type="submission" date="2020-11" db="EMBL/GenBank/DDBJ databases">
        <authorList>
            <person name="McCartney M.A."/>
            <person name="Auch B."/>
            <person name="Kono T."/>
            <person name="Mallez S."/>
            <person name="Becker A."/>
            <person name="Gohl D.M."/>
            <person name="Silverstein K.A.T."/>
            <person name="Koren S."/>
            <person name="Bechman K.B."/>
            <person name="Herman A."/>
            <person name="Abrahante J.E."/>
            <person name="Garbe J."/>
        </authorList>
    </citation>
    <scope>NUCLEOTIDE SEQUENCE</scope>
    <source>
        <strain evidence="1">Duluth1</strain>
        <tissue evidence="1">Whole animal</tissue>
    </source>
</reference>
<proteinExistence type="predicted"/>
<comment type="caution">
    <text evidence="1">The sequence shown here is derived from an EMBL/GenBank/DDBJ whole genome shotgun (WGS) entry which is preliminary data.</text>
</comment>
<evidence type="ECO:0000313" key="2">
    <source>
        <dbReference type="Proteomes" id="UP000828390"/>
    </source>
</evidence>